<evidence type="ECO:0000313" key="2">
    <source>
        <dbReference type="Proteomes" id="UP000830768"/>
    </source>
</evidence>
<dbReference type="EMBL" id="CP090038">
    <property type="protein sequence ID" value="UPL01165.1"/>
    <property type="molecule type" value="Genomic_DNA"/>
</dbReference>
<organism evidence="1 2">
    <name type="scientific">Fusarium solani subsp. cucurbitae</name>
    <name type="common">Neocosmosporum cucurbitae</name>
    <dbReference type="NCBI Taxonomy" id="2747967"/>
    <lineage>
        <taxon>Eukaryota</taxon>
        <taxon>Fungi</taxon>
        <taxon>Dikarya</taxon>
        <taxon>Ascomycota</taxon>
        <taxon>Pezizomycotina</taxon>
        <taxon>Sordariomycetes</taxon>
        <taxon>Hypocreomycetidae</taxon>
        <taxon>Hypocreales</taxon>
        <taxon>Nectriaceae</taxon>
        <taxon>Fusarium</taxon>
        <taxon>Fusarium solani species complex</taxon>
    </lineage>
</organism>
<accession>A0ACD3ZIN7</accession>
<sequence>MRNNLKQVNGTLMTNTDVDPPRDWTNDYEEMGGDMEWGEYGQVTELVKGYGLDGDVKPLFSMKAYTGEALSLFELGDDQYFLYNAIEASLYQIKSPSDLQAIASAIDDENRGLGALEIEAL</sequence>
<gene>
    <name evidence="1" type="ORF">LCI18_012099</name>
</gene>
<dbReference type="Proteomes" id="UP000830768">
    <property type="component" value="Chromosome 10"/>
</dbReference>
<name>A0ACD3ZIN7_FUSSC</name>
<keyword evidence="2" id="KW-1185">Reference proteome</keyword>
<evidence type="ECO:0000313" key="1">
    <source>
        <dbReference type="EMBL" id="UPL01165.1"/>
    </source>
</evidence>
<protein>
    <submittedName>
        <fullName evidence="1">Uncharacterized protein</fullName>
    </submittedName>
</protein>
<proteinExistence type="predicted"/>
<reference evidence="1" key="1">
    <citation type="submission" date="2021-11" db="EMBL/GenBank/DDBJ databases">
        <title>Fusarium solani-melongenae Genome sequencing and assembly.</title>
        <authorList>
            <person name="Xie S."/>
            <person name="Huang L."/>
            <person name="Zhang X."/>
        </authorList>
    </citation>
    <scope>NUCLEOTIDE SEQUENCE</scope>
    <source>
        <strain evidence="1">CRI 24-3</strain>
    </source>
</reference>